<evidence type="ECO:0000256" key="4">
    <source>
        <dbReference type="SAM" id="MobiDB-lite"/>
    </source>
</evidence>
<feature type="repeat" description="ANK" evidence="3">
    <location>
        <begin position="167"/>
        <end position="189"/>
    </location>
</feature>
<evidence type="ECO:0000313" key="6">
    <source>
        <dbReference type="Proteomes" id="UP000886885"/>
    </source>
</evidence>
<keyword evidence="2 3" id="KW-0040">ANK repeat</keyword>
<dbReference type="Pfam" id="PF12796">
    <property type="entry name" value="Ank_2"/>
    <property type="match status" value="1"/>
</dbReference>
<name>A0A8X8CEJ6_POPTO</name>
<dbReference type="PROSITE" id="PS50297">
    <property type="entry name" value="ANK_REP_REGION"/>
    <property type="match status" value="2"/>
</dbReference>
<sequence>MYGILDDLLNLRASFPIKSEDGDALPEGKSPVHAAIKQRNRDILKKIGKKKPELLRLTEEELGNSLHHASSIGFLEGVRFLLRNFLNGASETNSEGNYPIHVACKNGYVDLLKEFLDIFPHPTEFLNRKGQNILHAAAEYGQVNVVRYILENDQKIVQPLLNEMDEDGNTPLHLAARYGHLTAAFVLVRDMRVDHFIVNHENLTPYEIAEQQSKSAEEEFEEVYEMLVKEQKNSKNSNPSNGKAVDLNKQDTKKASPKDDGLIINYFKLAEAFGSN</sequence>
<evidence type="ECO:0000256" key="2">
    <source>
        <dbReference type="ARBA" id="ARBA00023043"/>
    </source>
</evidence>
<dbReference type="Pfam" id="PF13857">
    <property type="entry name" value="Ank_5"/>
    <property type="match status" value="1"/>
</dbReference>
<gene>
    <name evidence="5" type="ORF">POTOM_045807</name>
</gene>
<accession>A0A8X8CEJ6</accession>
<keyword evidence="6" id="KW-1185">Reference proteome</keyword>
<comment type="caution">
    <text evidence="5">The sequence shown here is derived from an EMBL/GenBank/DDBJ whole genome shotgun (WGS) entry which is preliminary data.</text>
</comment>
<evidence type="ECO:0000256" key="1">
    <source>
        <dbReference type="ARBA" id="ARBA00022737"/>
    </source>
</evidence>
<feature type="compositionally biased region" description="Basic and acidic residues" evidence="4">
    <location>
        <begin position="246"/>
        <end position="258"/>
    </location>
</feature>
<dbReference type="EMBL" id="JAAWWB010000026">
    <property type="protein sequence ID" value="KAG6751282.1"/>
    <property type="molecule type" value="Genomic_DNA"/>
</dbReference>
<feature type="region of interest" description="Disordered" evidence="4">
    <location>
        <begin position="230"/>
        <end position="258"/>
    </location>
</feature>
<feature type="compositionally biased region" description="Low complexity" evidence="4">
    <location>
        <begin position="234"/>
        <end position="243"/>
    </location>
</feature>
<dbReference type="PANTHER" id="PTHR24186">
    <property type="entry name" value="PROTEIN PHOSPHATASE 1 REGULATORY SUBUNIT"/>
    <property type="match status" value="1"/>
</dbReference>
<dbReference type="AlphaFoldDB" id="A0A8X8CEJ6"/>
<evidence type="ECO:0008006" key="7">
    <source>
        <dbReference type="Google" id="ProtNLM"/>
    </source>
</evidence>
<evidence type="ECO:0000256" key="3">
    <source>
        <dbReference type="PROSITE-ProRule" id="PRU00023"/>
    </source>
</evidence>
<organism evidence="5 6">
    <name type="scientific">Populus tomentosa</name>
    <name type="common">Chinese white poplar</name>
    <dbReference type="NCBI Taxonomy" id="118781"/>
    <lineage>
        <taxon>Eukaryota</taxon>
        <taxon>Viridiplantae</taxon>
        <taxon>Streptophyta</taxon>
        <taxon>Embryophyta</taxon>
        <taxon>Tracheophyta</taxon>
        <taxon>Spermatophyta</taxon>
        <taxon>Magnoliopsida</taxon>
        <taxon>eudicotyledons</taxon>
        <taxon>Gunneridae</taxon>
        <taxon>Pentapetalae</taxon>
        <taxon>rosids</taxon>
        <taxon>fabids</taxon>
        <taxon>Malpighiales</taxon>
        <taxon>Salicaceae</taxon>
        <taxon>Saliceae</taxon>
        <taxon>Populus</taxon>
    </lineage>
</organism>
<dbReference type="InterPro" id="IPR002110">
    <property type="entry name" value="Ankyrin_rpt"/>
</dbReference>
<dbReference type="OrthoDB" id="598775at2759"/>
<keyword evidence="1" id="KW-0677">Repeat</keyword>
<proteinExistence type="predicted"/>
<dbReference type="GO" id="GO:0005886">
    <property type="term" value="C:plasma membrane"/>
    <property type="evidence" value="ECO:0007669"/>
    <property type="project" value="TreeGrafter"/>
</dbReference>
<dbReference type="PROSITE" id="PS50088">
    <property type="entry name" value="ANK_REPEAT"/>
    <property type="match status" value="2"/>
</dbReference>
<reference evidence="5" key="1">
    <citation type="journal article" date="2020" name="bioRxiv">
        <title>Hybrid origin of Populus tomentosa Carr. identified through genome sequencing and phylogenomic analysis.</title>
        <authorList>
            <person name="An X."/>
            <person name="Gao K."/>
            <person name="Chen Z."/>
            <person name="Li J."/>
            <person name="Yang X."/>
            <person name="Yang X."/>
            <person name="Zhou J."/>
            <person name="Guo T."/>
            <person name="Zhao T."/>
            <person name="Huang S."/>
            <person name="Miao D."/>
            <person name="Khan W.U."/>
            <person name="Rao P."/>
            <person name="Ye M."/>
            <person name="Lei B."/>
            <person name="Liao W."/>
            <person name="Wang J."/>
            <person name="Ji L."/>
            <person name="Li Y."/>
            <person name="Guo B."/>
            <person name="Mustafa N.S."/>
            <person name="Li S."/>
            <person name="Yun Q."/>
            <person name="Keller S.R."/>
            <person name="Mao J."/>
            <person name="Zhang R."/>
            <person name="Strauss S.H."/>
        </authorList>
    </citation>
    <scope>NUCLEOTIDE SEQUENCE</scope>
    <source>
        <strain evidence="5">GM15</strain>
        <tissue evidence="5">Leaf</tissue>
    </source>
</reference>
<feature type="repeat" description="ANK" evidence="3">
    <location>
        <begin position="129"/>
        <end position="152"/>
    </location>
</feature>
<protein>
    <recommendedName>
        <fullName evidence="7">Ankyrin repeat family protein</fullName>
    </recommendedName>
</protein>
<evidence type="ECO:0000313" key="5">
    <source>
        <dbReference type="EMBL" id="KAG6751282.1"/>
    </source>
</evidence>
<dbReference type="SMART" id="SM00248">
    <property type="entry name" value="ANK"/>
    <property type="match status" value="5"/>
</dbReference>
<dbReference type="PANTHER" id="PTHR24186:SF46">
    <property type="entry name" value="PROTEIN ACCELERATED CELL DEATH 6-LIKE"/>
    <property type="match status" value="1"/>
</dbReference>
<dbReference type="Proteomes" id="UP000886885">
    <property type="component" value="Chromosome 13D"/>
</dbReference>